<dbReference type="AlphaFoldDB" id="A0A4Q7LNH3"/>
<proteinExistence type="predicted"/>
<accession>A0A4Q7LNH3</accession>
<keyword evidence="2" id="KW-1185">Reference proteome</keyword>
<name>A0A4Q7LNH3_9MICO</name>
<organism evidence="1 2">
    <name type="scientific">Microcella putealis</name>
    <dbReference type="NCBI Taxonomy" id="337005"/>
    <lineage>
        <taxon>Bacteria</taxon>
        <taxon>Bacillati</taxon>
        <taxon>Actinomycetota</taxon>
        <taxon>Actinomycetes</taxon>
        <taxon>Micrococcales</taxon>
        <taxon>Microbacteriaceae</taxon>
        <taxon>Microcella</taxon>
    </lineage>
</organism>
<dbReference type="EMBL" id="SGWW01000004">
    <property type="protein sequence ID" value="RZS55228.1"/>
    <property type="molecule type" value="Genomic_DNA"/>
</dbReference>
<evidence type="ECO:0000313" key="2">
    <source>
        <dbReference type="Proteomes" id="UP000293519"/>
    </source>
</evidence>
<reference evidence="1 2" key="1">
    <citation type="journal article" date="2015" name="Stand. Genomic Sci.">
        <title>Genomic Encyclopedia of Bacterial and Archaeal Type Strains, Phase III: the genomes of soil and plant-associated and newly described type strains.</title>
        <authorList>
            <person name="Whitman W.B."/>
            <person name="Woyke T."/>
            <person name="Klenk H.P."/>
            <person name="Zhou Y."/>
            <person name="Lilburn T.G."/>
            <person name="Beck B.J."/>
            <person name="De Vos P."/>
            <person name="Vandamme P."/>
            <person name="Eisen J.A."/>
            <person name="Garrity G."/>
            <person name="Hugenholtz P."/>
            <person name="Kyrpides N.C."/>
        </authorList>
    </citation>
    <scope>NUCLEOTIDE SEQUENCE [LARGE SCALE GENOMIC DNA]</scope>
    <source>
        <strain evidence="1 2">CV2</strain>
    </source>
</reference>
<protein>
    <recommendedName>
        <fullName evidence="3">Restriction system protein Mrr-like N-terminal domain-containing protein</fullName>
    </recommendedName>
</protein>
<evidence type="ECO:0008006" key="3">
    <source>
        <dbReference type="Google" id="ProtNLM"/>
    </source>
</evidence>
<comment type="caution">
    <text evidence="1">The sequence shown here is derived from an EMBL/GenBank/DDBJ whole genome shotgun (WGS) entry which is preliminary data.</text>
</comment>
<evidence type="ECO:0000313" key="1">
    <source>
        <dbReference type="EMBL" id="RZS55228.1"/>
    </source>
</evidence>
<dbReference type="Proteomes" id="UP000293519">
    <property type="component" value="Unassembled WGS sequence"/>
</dbReference>
<sequence>MSDKSALRLFVLEALRALGGTGSVLEVSRHIWQTHEADLRMSGNLFYTWQYDVRWAAQKLRQEGLLASVNGGRTQPWALTEQGWDVSLPRPS</sequence>
<gene>
    <name evidence="1" type="ORF">EV141_2221</name>
</gene>